<dbReference type="InterPro" id="IPR054539">
    <property type="entry name" value="Beta-prop_PDH"/>
</dbReference>
<evidence type="ECO:0000256" key="2">
    <source>
        <dbReference type="SAM" id="SignalP"/>
    </source>
</evidence>
<accession>A0A6A7BP67</accession>
<evidence type="ECO:0000256" key="1">
    <source>
        <dbReference type="SAM" id="MobiDB-lite"/>
    </source>
</evidence>
<dbReference type="OrthoDB" id="507128at2759"/>
<keyword evidence="5" id="KW-1185">Reference proteome</keyword>
<evidence type="ECO:0000313" key="4">
    <source>
        <dbReference type="EMBL" id="KAF2856375.1"/>
    </source>
</evidence>
<dbReference type="Proteomes" id="UP000799423">
    <property type="component" value="Unassembled WGS sequence"/>
</dbReference>
<dbReference type="SUPFAM" id="SSF50952">
    <property type="entry name" value="Soluble quinoprotein glucose dehydrogenase"/>
    <property type="match status" value="1"/>
</dbReference>
<feature type="domain" description="Pyrroloquinoline quinone-dependent pyranose dehydrogenase beta-propeller" evidence="3">
    <location>
        <begin position="45"/>
        <end position="436"/>
    </location>
</feature>
<dbReference type="Gene3D" id="2.120.10.30">
    <property type="entry name" value="TolB, C-terminal domain"/>
    <property type="match status" value="1"/>
</dbReference>
<feature type="signal peptide" evidence="2">
    <location>
        <begin position="1"/>
        <end position="21"/>
    </location>
</feature>
<keyword evidence="2" id="KW-0732">Signal</keyword>
<gene>
    <name evidence="4" type="ORF">T440DRAFT_384037</name>
</gene>
<protein>
    <submittedName>
        <fullName evidence="4">Soluble quino protein glucose dehydrogenase</fullName>
    </submittedName>
</protein>
<proteinExistence type="predicted"/>
<dbReference type="AlphaFoldDB" id="A0A6A7BP67"/>
<dbReference type="InterPro" id="IPR011041">
    <property type="entry name" value="Quinoprot_gluc/sorb_DH_b-prop"/>
</dbReference>
<feature type="compositionally biased region" description="Low complexity" evidence="1">
    <location>
        <begin position="456"/>
        <end position="467"/>
    </location>
</feature>
<evidence type="ECO:0000313" key="5">
    <source>
        <dbReference type="Proteomes" id="UP000799423"/>
    </source>
</evidence>
<dbReference type="InterPro" id="IPR051262">
    <property type="entry name" value="SMP-30/CGR1_Lactonase"/>
</dbReference>
<organism evidence="4 5">
    <name type="scientific">Plenodomus tracheiphilus IPT5</name>
    <dbReference type="NCBI Taxonomy" id="1408161"/>
    <lineage>
        <taxon>Eukaryota</taxon>
        <taxon>Fungi</taxon>
        <taxon>Dikarya</taxon>
        <taxon>Ascomycota</taxon>
        <taxon>Pezizomycotina</taxon>
        <taxon>Dothideomycetes</taxon>
        <taxon>Pleosporomycetidae</taxon>
        <taxon>Pleosporales</taxon>
        <taxon>Pleosporineae</taxon>
        <taxon>Leptosphaeriaceae</taxon>
        <taxon>Plenodomus</taxon>
    </lineage>
</organism>
<sequence>MALGLKHLLALASSAVLTAKAQTTTSTNTPPRACQSSIAPQHASPSVLAGFRVEVVANGLRDPRGILFDSEGGLLVVEQAHGISRLRLTGDGPCVSVAGDVQRVIEDESLNHGIALSEDGRTLYASSHSNVWAWDYDASQGRNTSNPRNIVQGMGDDEGHTTRTLLLSKKVPDLLLVSRGSVGNIDLQTLDITTGVSTIKAFNVTNATDSGHDHASSGLLLGWGLRNSVGVAEDPVSGGIYSVENSVDNIQRSGKTINENNPGEELNYHGYLNGTESPTQGRNYGYPSCFAAWNVTEIPDFEGTVGSQFAIGNQNATVNDTFCQGDRVAPRITFDAHMAPLDIKFNPNGTGAWVTMHGSWNREEPIGYKLSFVQFNGAGAPTALANSQTAAVDIVSNARLSDCPGACFRPVGLAWDTQGRLYMSSDSTGEIYVVTRDDGSGVADVSRAVNGDGTQPTPSSAPAPTSTAAGIRSFRVGSGGYWVAGAAAVGAMANYE</sequence>
<name>A0A6A7BP67_9PLEO</name>
<dbReference type="PANTHER" id="PTHR47572">
    <property type="entry name" value="LIPOPROTEIN-RELATED"/>
    <property type="match status" value="1"/>
</dbReference>
<feature type="region of interest" description="Disordered" evidence="1">
    <location>
        <begin position="447"/>
        <end position="467"/>
    </location>
</feature>
<evidence type="ECO:0000259" key="3">
    <source>
        <dbReference type="Pfam" id="PF22807"/>
    </source>
</evidence>
<dbReference type="InterPro" id="IPR011042">
    <property type="entry name" value="6-blade_b-propeller_TolB-like"/>
</dbReference>
<dbReference type="EMBL" id="MU006289">
    <property type="protein sequence ID" value="KAF2856375.1"/>
    <property type="molecule type" value="Genomic_DNA"/>
</dbReference>
<reference evidence="4" key="1">
    <citation type="submission" date="2020-01" db="EMBL/GenBank/DDBJ databases">
        <authorList>
            <consortium name="DOE Joint Genome Institute"/>
            <person name="Haridas S."/>
            <person name="Albert R."/>
            <person name="Binder M."/>
            <person name="Bloem J."/>
            <person name="Labutti K."/>
            <person name="Salamov A."/>
            <person name="Andreopoulos B."/>
            <person name="Baker S.E."/>
            <person name="Barry K."/>
            <person name="Bills G."/>
            <person name="Bluhm B.H."/>
            <person name="Cannon C."/>
            <person name="Castanera R."/>
            <person name="Culley D.E."/>
            <person name="Daum C."/>
            <person name="Ezra D."/>
            <person name="Gonzalez J.B."/>
            <person name="Henrissat B."/>
            <person name="Kuo A."/>
            <person name="Liang C."/>
            <person name="Lipzen A."/>
            <person name="Lutzoni F."/>
            <person name="Magnuson J."/>
            <person name="Mondo S."/>
            <person name="Nolan M."/>
            <person name="Ohm R."/>
            <person name="Pangilinan J."/>
            <person name="Park H.-J."/>
            <person name="Ramirez L."/>
            <person name="Alfaro M."/>
            <person name="Sun H."/>
            <person name="Tritt A."/>
            <person name="Yoshinaga Y."/>
            <person name="Zwiers L.-H."/>
            <person name="Turgeon B.G."/>
            <person name="Goodwin S.B."/>
            <person name="Spatafora J.W."/>
            <person name="Crous P.W."/>
            <person name="Grigoriev I.V."/>
        </authorList>
    </citation>
    <scope>NUCLEOTIDE SEQUENCE</scope>
    <source>
        <strain evidence="4">IPT5</strain>
    </source>
</reference>
<dbReference type="PANTHER" id="PTHR47572:SF4">
    <property type="entry name" value="LACTONASE DRP35"/>
    <property type="match status" value="1"/>
</dbReference>
<feature type="chain" id="PRO_5025574847" evidence="2">
    <location>
        <begin position="22"/>
        <end position="496"/>
    </location>
</feature>
<dbReference type="Pfam" id="PF22807">
    <property type="entry name" value="TrAA12"/>
    <property type="match status" value="1"/>
</dbReference>